<feature type="transmembrane region" description="Helical" evidence="6">
    <location>
        <begin position="441"/>
        <end position="467"/>
    </location>
</feature>
<feature type="transmembrane region" description="Helical" evidence="6">
    <location>
        <begin position="487"/>
        <end position="508"/>
    </location>
</feature>
<sequence>MAQSEVIERPDTSGLDEKTNGVTTSAAAQAPIDSEARPDVFSSTVQEILFVSVATMAIAMSSLLNGAITVLTSQVQTDLGMTTAELTWLAGSSSLASGSFLLFFGRLADLFGRKTLFIGSMALFAVFALAAGFSQTPLQIDILNGVMGLMSAASVPPAQGMLGNIYQRPSKRKNKVFACFSAGNPMGFVFGSIFSGIATQLFNWRASFFLLAIIYVVVVAVALFSVPVDHTQKEKMSVQAVKKFDVVGTILTVAGIGLFSGALSLGSDAPQGWKTPYVLVLLILGALLIVGFVYWERWCAHPLVPMSIWRDRDFSLVISVLLLGFLAFPIMAFWIALYMQKVRRYSALLVAVHMLPMAIGGIAVNVVAGLVMHRVSNTLLMAVGATAYVASFLLMGLQHADSSYWAFMFPGLLLAVVGADFEFCVANMYVMSSLPPQQQSIAGGIFQTVTKLCVTIGMGISTAIFDAVEARGVAKSGYFKDDPVEPYAATFLYCAGIAAVGIPLSAFLKIGTQGHAGAEEEKSATGSEGTGVGGDERGEDERGNASAESVVVREEDEARGDGEREKQKEDV</sequence>
<dbReference type="Pfam" id="PF07690">
    <property type="entry name" value="MFS_1"/>
    <property type="match status" value="1"/>
</dbReference>
<comment type="subcellular location">
    <subcellularLocation>
        <location evidence="1">Membrane</location>
        <topology evidence="1">Multi-pass membrane protein</topology>
    </subcellularLocation>
</comment>
<feature type="transmembrane region" description="Helical" evidence="6">
    <location>
        <begin position="116"/>
        <end position="136"/>
    </location>
</feature>
<dbReference type="InterPro" id="IPR036259">
    <property type="entry name" value="MFS_trans_sf"/>
</dbReference>
<evidence type="ECO:0000256" key="5">
    <source>
        <dbReference type="SAM" id="MobiDB-lite"/>
    </source>
</evidence>
<evidence type="ECO:0000259" key="7">
    <source>
        <dbReference type="PROSITE" id="PS50850"/>
    </source>
</evidence>
<keyword evidence="2 6" id="KW-0812">Transmembrane</keyword>
<name>A0ABR3TNT9_9PEZI</name>
<dbReference type="PANTHER" id="PTHR42718:SF23">
    <property type="entry name" value="MAJOR FACILITATOR SUPERFAMILY (MFS) PROFILE DOMAIN-CONTAINING PROTEIN"/>
    <property type="match status" value="1"/>
</dbReference>
<feature type="transmembrane region" description="Helical" evidence="6">
    <location>
        <begin position="48"/>
        <end position="71"/>
    </location>
</feature>
<gene>
    <name evidence="8" type="ORF">SLS58_006090</name>
</gene>
<feature type="transmembrane region" description="Helical" evidence="6">
    <location>
        <begin position="379"/>
        <end position="398"/>
    </location>
</feature>
<keyword evidence="4 6" id="KW-0472">Membrane</keyword>
<keyword evidence="3 6" id="KW-1133">Transmembrane helix</keyword>
<dbReference type="PROSITE" id="PS50850">
    <property type="entry name" value="MFS"/>
    <property type="match status" value="1"/>
</dbReference>
<dbReference type="InterPro" id="IPR020846">
    <property type="entry name" value="MFS_dom"/>
</dbReference>
<dbReference type="Proteomes" id="UP001521184">
    <property type="component" value="Unassembled WGS sequence"/>
</dbReference>
<dbReference type="PANTHER" id="PTHR42718">
    <property type="entry name" value="MAJOR FACILITATOR SUPERFAMILY MULTIDRUG TRANSPORTER MFSC"/>
    <property type="match status" value="1"/>
</dbReference>
<evidence type="ECO:0000256" key="6">
    <source>
        <dbReference type="SAM" id="Phobius"/>
    </source>
</evidence>
<dbReference type="InterPro" id="IPR011701">
    <property type="entry name" value="MFS"/>
</dbReference>
<feature type="region of interest" description="Disordered" evidence="5">
    <location>
        <begin position="1"/>
        <end position="28"/>
    </location>
</feature>
<evidence type="ECO:0000256" key="2">
    <source>
        <dbReference type="ARBA" id="ARBA00022692"/>
    </source>
</evidence>
<feature type="compositionally biased region" description="Basic and acidic residues" evidence="5">
    <location>
        <begin position="559"/>
        <end position="571"/>
    </location>
</feature>
<feature type="region of interest" description="Disordered" evidence="5">
    <location>
        <begin position="517"/>
        <end position="571"/>
    </location>
</feature>
<reference evidence="8 9" key="1">
    <citation type="journal article" date="2023" name="Plant Dis.">
        <title>First Report of Diplodia intermedia Causing Canker and Dieback Diseases on Apple Trees in Canada.</title>
        <authorList>
            <person name="Ellouze W."/>
            <person name="Ilyukhin E."/>
            <person name="Sulman M."/>
            <person name="Ali S."/>
        </authorList>
    </citation>
    <scope>NUCLEOTIDE SEQUENCE [LARGE SCALE GENOMIC DNA]</scope>
    <source>
        <strain evidence="8 9">M45-28</strain>
    </source>
</reference>
<feature type="domain" description="Major facilitator superfamily (MFS) profile" evidence="7">
    <location>
        <begin position="50"/>
        <end position="513"/>
    </location>
</feature>
<evidence type="ECO:0000313" key="8">
    <source>
        <dbReference type="EMBL" id="KAL1641389.1"/>
    </source>
</evidence>
<organism evidence="8 9">
    <name type="scientific">Diplodia intermedia</name>
    <dbReference type="NCBI Taxonomy" id="856260"/>
    <lineage>
        <taxon>Eukaryota</taxon>
        <taxon>Fungi</taxon>
        <taxon>Dikarya</taxon>
        <taxon>Ascomycota</taxon>
        <taxon>Pezizomycotina</taxon>
        <taxon>Dothideomycetes</taxon>
        <taxon>Dothideomycetes incertae sedis</taxon>
        <taxon>Botryosphaeriales</taxon>
        <taxon>Botryosphaeriaceae</taxon>
        <taxon>Diplodia</taxon>
    </lineage>
</organism>
<evidence type="ECO:0000256" key="3">
    <source>
        <dbReference type="ARBA" id="ARBA00022989"/>
    </source>
</evidence>
<keyword evidence="9" id="KW-1185">Reference proteome</keyword>
<comment type="caution">
    <text evidence="8">The sequence shown here is derived from an EMBL/GenBank/DDBJ whole genome shotgun (WGS) entry which is preliminary data.</text>
</comment>
<feature type="transmembrane region" description="Helical" evidence="6">
    <location>
        <begin position="277"/>
        <end position="295"/>
    </location>
</feature>
<protein>
    <recommendedName>
        <fullName evidence="7">Major facilitator superfamily (MFS) profile domain-containing protein</fullName>
    </recommendedName>
</protein>
<evidence type="ECO:0000256" key="1">
    <source>
        <dbReference type="ARBA" id="ARBA00004141"/>
    </source>
</evidence>
<feature type="transmembrane region" description="Helical" evidence="6">
    <location>
        <begin position="86"/>
        <end position="104"/>
    </location>
</feature>
<feature type="transmembrane region" description="Helical" evidence="6">
    <location>
        <begin position="404"/>
        <end position="429"/>
    </location>
</feature>
<dbReference type="Gene3D" id="1.20.1250.20">
    <property type="entry name" value="MFS general substrate transporter like domains"/>
    <property type="match status" value="2"/>
</dbReference>
<feature type="compositionally biased region" description="Basic and acidic residues" evidence="5">
    <location>
        <begin position="1"/>
        <end position="19"/>
    </location>
</feature>
<feature type="transmembrane region" description="Helical" evidence="6">
    <location>
        <begin position="204"/>
        <end position="226"/>
    </location>
</feature>
<feature type="transmembrane region" description="Helical" evidence="6">
    <location>
        <begin position="316"/>
        <end position="339"/>
    </location>
</feature>
<evidence type="ECO:0000256" key="4">
    <source>
        <dbReference type="ARBA" id="ARBA00023136"/>
    </source>
</evidence>
<feature type="transmembrane region" description="Helical" evidence="6">
    <location>
        <begin position="176"/>
        <end position="198"/>
    </location>
</feature>
<feature type="transmembrane region" description="Helical" evidence="6">
    <location>
        <begin position="246"/>
        <end position="265"/>
    </location>
</feature>
<accession>A0ABR3TNT9</accession>
<feature type="transmembrane region" description="Helical" evidence="6">
    <location>
        <begin position="142"/>
        <end position="164"/>
    </location>
</feature>
<dbReference type="EMBL" id="JAKEKT020000040">
    <property type="protein sequence ID" value="KAL1641389.1"/>
    <property type="molecule type" value="Genomic_DNA"/>
</dbReference>
<feature type="compositionally biased region" description="Basic and acidic residues" evidence="5">
    <location>
        <begin position="534"/>
        <end position="543"/>
    </location>
</feature>
<feature type="transmembrane region" description="Helical" evidence="6">
    <location>
        <begin position="345"/>
        <end position="372"/>
    </location>
</feature>
<dbReference type="SUPFAM" id="SSF103473">
    <property type="entry name" value="MFS general substrate transporter"/>
    <property type="match status" value="1"/>
</dbReference>
<evidence type="ECO:0000313" key="9">
    <source>
        <dbReference type="Proteomes" id="UP001521184"/>
    </source>
</evidence>
<proteinExistence type="predicted"/>